<proteinExistence type="predicted"/>
<sequence>MEDLRYKVGYIRDLLVTNDKFRFNEGILRIPNIKTDIGKLLIFIIWGIVFRKLLIFIIWGIVFRKYKKGISV</sequence>
<comment type="caution">
    <text evidence="1">The sequence shown here is derived from an EMBL/GenBank/DDBJ whole genome shotgun (WGS) entry which is preliminary data.</text>
</comment>
<reference evidence="1" key="1">
    <citation type="submission" date="2023-11" db="EMBL/GenBank/DDBJ databases">
        <authorList>
            <person name="Poullet M."/>
        </authorList>
    </citation>
    <scope>NUCLEOTIDE SEQUENCE</scope>
    <source>
        <strain evidence="1">E1834</strain>
    </source>
</reference>
<name>A0ACB0XTX3_MELEN</name>
<dbReference type="EMBL" id="CAVMJV010000003">
    <property type="protein sequence ID" value="CAK5017765.1"/>
    <property type="molecule type" value="Genomic_DNA"/>
</dbReference>
<organism evidence="1 2">
    <name type="scientific">Meloidogyne enterolobii</name>
    <name type="common">Root-knot nematode worm</name>
    <name type="synonym">Meloidogyne mayaguensis</name>
    <dbReference type="NCBI Taxonomy" id="390850"/>
    <lineage>
        <taxon>Eukaryota</taxon>
        <taxon>Metazoa</taxon>
        <taxon>Ecdysozoa</taxon>
        <taxon>Nematoda</taxon>
        <taxon>Chromadorea</taxon>
        <taxon>Rhabditida</taxon>
        <taxon>Tylenchina</taxon>
        <taxon>Tylenchomorpha</taxon>
        <taxon>Tylenchoidea</taxon>
        <taxon>Meloidogynidae</taxon>
        <taxon>Meloidogyninae</taxon>
        <taxon>Meloidogyne</taxon>
    </lineage>
</organism>
<keyword evidence="2" id="KW-1185">Reference proteome</keyword>
<protein>
    <submittedName>
        <fullName evidence="1">Uncharacterized protein</fullName>
    </submittedName>
</protein>
<accession>A0ACB0XTX3</accession>
<dbReference type="Proteomes" id="UP001497535">
    <property type="component" value="Unassembled WGS sequence"/>
</dbReference>
<evidence type="ECO:0000313" key="1">
    <source>
        <dbReference type="EMBL" id="CAK5017765.1"/>
    </source>
</evidence>
<gene>
    <name evidence="1" type="ORF">MENTE1834_LOCUS3616</name>
</gene>
<evidence type="ECO:0000313" key="2">
    <source>
        <dbReference type="Proteomes" id="UP001497535"/>
    </source>
</evidence>